<evidence type="ECO:0000259" key="1">
    <source>
        <dbReference type="Pfam" id="PF09791"/>
    </source>
</evidence>
<protein>
    <recommendedName>
        <fullName evidence="1">Oxidoreductase-like domain-containing protein</fullName>
    </recommendedName>
</protein>
<gene>
    <name evidence="2" type="ORF">E8M12_13405</name>
</gene>
<dbReference type="EMBL" id="SWDB01000032">
    <property type="protein sequence ID" value="TKB44008.1"/>
    <property type="molecule type" value="Genomic_DNA"/>
</dbReference>
<organism evidence="2 3">
    <name type="scientific">Thalassotalea mangrovi</name>
    <dbReference type="NCBI Taxonomy" id="2572245"/>
    <lineage>
        <taxon>Bacteria</taxon>
        <taxon>Pseudomonadati</taxon>
        <taxon>Pseudomonadota</taxon>
        <taxon>Gammaproteobacteria</taxon>
        <taxon>Alteromonadales</taxon>
        <taxon>Colwelliaceae</taxon>
        <taxon>Thalassotalea</taxon>
    </lineage>
</organism>
<dbReference type="OrthoDB" id="6650029at2"/>
<dbReference type="AlphaFoldDB" id="A0A4U1B2S7"/>
<accession>A0A4U1B2S7</accession>
<keyword evidence="3" id="KW-1185">Reference proteome</keyword>
<proteinExistence type="predicted"/>
<evidence type="ECO:0000313" key="2">
    <source>
        <dbReference type="EMBL" id="TKB44008.1"/>
    </source>
</evidence>
<name>A0A4U1B2S7_9GAMM</name>
<dbReference type="Pfam" id="PF09791">
    <property type="entry name" value="Oxidored-like"/>
    <property type="match status" value="1"/>
</dbReference>
<reference evidence="2 3" key="1">
    <citation type="submission" date="2019-04" db="EMBL/GenBank/DDBJ databases">
        <title>Thalassotalea guangxiensis sp. nov., isolated from sediment of the coastal wetland.</title>
        <authorList>
            <person name="Zheng S."/>
            <person name="Zhang D."/>
        </authorList>
    </citation>
    <scope>NUCLEOTIDE SEQUENCE [LARGE SCALE GENOMIC DNA]</scope>
    <source>
        <strain evidence="2 3">ZS-4</strain>
    </source>
</reference>
<feature type="domain" description="Oxidoreductase-like" evidence="1">
    <location>
        <begin position="2"/>
        <end position="41"/>
    </location>
</feature>
<comment type="caution">
    <text evidence="2">The sequence shown here is derived from an EMBL/GenBank/DDBJ whole genome shotgun (WGS) entry which is preliminary data.</text>
</comment>
<dbReference type="Proteomes" id="UP000307999">
    <property type="component" value="Unassembled WGS sequence"/>
</dbReference>
<sequence>MEKPQPPAEGECCESGVCDPCVWDFYYKELQQWRIQQSELQAVQEK</sequence>
<evidence type="ECO:0000313" key="3">
    <source>
        <dbReference type="Proteomes" id="UP000307999"/>
    </source>
</evidence>
<dbReference type="InterPro" id="IPR019180">
    <property type="entry name" value="Oxidoreductase-like_N"/>
</dbReference>